<sequence length="143" mass="15273">MGNRWESPLPSTSDGIATPWSSVGDPPSPSACGPPSPSAGGRVTLVWSSAARVHALSLRDGDLVLPQATVNSETAPLHDGGPAARCRLHASATPRPRWLPARRQPRCPHAMAAWMQVTATRSFRSCSIDRRSMSIWPGRDACL</sequence>
<gene>
    <name evidence="2" type="ORF">BRADI_3g51963v3</name>
</gene>
<dbReference type="EMBL" id="CM000882">
    <property type="protein sequence ID" value="KQK00810.1"/>
    <property type="molecule type" value="Genomic_DNA"/>
</dbReference>
<dbReference type="InParanoid" id="A0A0Q3QGE0"/>
<dbReference type="AlphaFoldDB" id="A0A0Q3QGE0"/>
<keyword evidence="4" id="KW-1185">Reference proteome</keyword>
<feature type="region of interest" description="Disordered" evidence="1">
    <location>
        <begin position="1"/>
        <end position="41"/>
    </location>
</feature>
<reference evidence="2 3" key="1">
    <citation type="journal article" date="2010" name="Nature">
        <title>Genome sequencing and analysis of the model grass Brachypodium distachyon.</title>
        <authorList>
            <consortium name="International Brachypodium Initiative"/>
        </authorList>
    </citation>
    <scope>NUCLEOTIDE SEQUENCE [LARGE SCALE GENOMIC DNA]</scope>
    <source>
        <strain evidence="2 3">Bd21</strain>
    </source>
</reference>
<name>A0A0Q3QGE0_BRADI</name>
<evidence type="ECO:0000313" key="3">
    <source>
        <dbReference type="EnsemblPlants" id="KQK00810"/>
    </source>
</evidence>
<evidence type="ECO:0000256" key="1">
    <source>
        <dbReference type="SAM" id="MobiDB-lite"/>
    </source>
</evidence>
<proteinExistence type="predicted"/>
<accession>A0A0Q3QGE0</accession>
<feature type="compositionally biased region" description="Polar residues" evidence="1">
    <location>
        <begin position="9"/>
        <end position="21"/>
    </location>
</feature>
<dbReference type="EnsemblPlants" id="KQK00810">
    <property type="protein sequence ID" value="KQK00810"/>
    <property type="gene ID" value="BRADI_3g51963v3"/>
</dbReference>
<feature type="compositionally biased region" description="Pro residues" evidence="1">
    <location>
        <begin position="26"/>
        <end position="37"/>
    </location>
</feature>
<dbReference type="Proteomes" id="UP000008810">
    <property type="component" value="Chromosome 3"/>
</dbReference>
<evidence type="ECO:0000313" key="2">
    <source>
        <dbReference type="EMBL" id="KQK00810.1"/>
    </source>
</evidence>
<dbReference type="Gramene" id="KQK00810">
    <property type="protein sequence ID" value="KQK00810"/>
    <property type="gene ID" value="BRADI_3g51963v3"/>
</dbReference>
<protein>
    <submittedName>
        <fullName evidence="2 3">Uncharacterized protein</fullName>
    </submittedName>
</protein>
<evidence type="ECO:0000313" key="4">
    <source>
        <dbReference type="Proteomes" id="UP000008810"/>
    </source>
</evidence>
<reference evidence="2" key="2">
    <citation type="submission" date="2017-06" db="EMBL/GenBank/DDBJ databases">
        <title>WGS assembly of Brachypodium distachyon.</title>
        <authorList>
            <consortium name="The International Brachypodium Initiative"/>
            <person name="Lucas S."/>
            <person name="Harmon-Smith M."/>
            <person name="Lail K."/>
            <person name="Tice H."/>
            <person name="Grimwood J."/>
            <person name="Bruce D."/>
            <person name="Barry K."/>
            <person name="Shu S."/>
            <person name="Lindquist E."/>
            <person name="Wang M."/>
            <person name="Pitluck S."/>
            <person name="Vogel J.P."/>
            <person name="Garvin D.F."/>
            <person name="Mockler T.C."/>
            <person name="Schmutz J."/>
            <person name="Rokhsar D."/>
            <person name="Bevan M.W."/>
        </authorList>
    </citation>
    <scope>NUCLEOTIDE SEQUENCE</scope>
    <source>
        <strain evidence="2">Bd21</strain>
    </source>
</reference>
<organism evidence="2">
    <name type="scientific">Brachypodium distachyon</name>
    <name type="common">Purple false brome</name>
    <name type="synonym">Trachynia distachya</name>
    <dbReference type="NCBI Taxonomy" id="15368"/>
    <lineage>
        <taxon>Eukaryota</taxon>
        <taxon>Viridiplantae</taxon>
        <taxon>Streptophyta</taxon>
        <taxon>Embryophyta</taxon>
        <taxon>Tracheophyta</taxon>
        <taxon>Spermatophyta</taxon>
        <taxon>Magnoliopsida</taxon>
        <taxon>Liliopsida</taxon>
        <taxon>Poales</taxon>
        <taxon>Poaceae</taxon>
        <taxon>BOP clade</taxon>
        <taxon>Pooideae</taxon>
        <taxon>Stipodae</taxon>
        <taxon>Brachypodieae</taxon>
        <taxon>Brachypodium</taxon>
    </lineage>
</organism>
<reference evidence="3" key="3">
    <citation type="submission" date="2018-08" db="UniProtKB">
        <authorList>
            <consortium name="EnsemblPlants"/>
        </authorList>
    </citation>
    <scope>IDENTIFICATION</scope>
    <source>
        <strain evidence="3">cv. Bd21</strain>
    </source>
</reference>